<keyword evidence="2" id="KW-1185">Reference proteome</keyword>
<name>A0ACD0WFQ6_CLALS</name>
<reference evidence="2" key="1">
    <citation type="journal article" date="2019" name="MBio">
        <title>Comparative genomics for the elucidation of multidrug resistance (MDR) in Candida lusitaniae.</title>
        <authorList>
            <person name="Kannan A."/>
            <person name="Asner S.A."/>
            <person name="Trachsel E."/>
            <person name="Kelly S."/>
            <person name="Parker J."/>
            <person name="Sanglard D."/>
        </authorList>
    </citation>
    <scope>NUCLEOTIDE SEQUENCE [LARGE SCALE GENOMIC DNA]</scope>
    <source>
        <strain evidence="2">P1</strain>
    </source>
</reference>
<evidence type="ECO:0000313" key="1">
    <source>
        <dbReference type="EMBL" id="QFZ26196.1"/>
    </source>
</evidence>
<dbReference type="EMBL" id="CP038485">
    <property type="protein sequence ID" value="QFZ26196.1"/>
    <property type="molecule type" value="Genomic_DNA"/>
</dbReference>
<accession>A0ACD0WFQ6</accession>
<protein>
    <submittedName>
        <fullName evidence="1">Uncharacterized protein</fullName>
    </submittedName>
</protein>
<evidence type="ECO:0000313" key="2">
    <source>
        <dbReference type="Proteomes" id="UP000326582"/>
    </source>
</evidence>
<dbReference type="Proteomes" id="UP000326582">
    <property type="component" value="Chromosome 2"/>
</dbReference>
<gene>
    <name evidence="1" type="ORF">EJF14_20092</name>
</gene>
<sequence length="563" mass="60707">MSLLARVLHHHSDRSPKSLTPTNSISPTNSLSSSAPAFSLSIAIESPPLVLFGHAHESTGCILSGVLSVDAERHVVLDSVVLSLVQTFHATKPFVAPVSAVTGCKRCTTRKTELARWDVLTESAPFPPGSHAYPFSHLIPGSVAASTKLGSAQSGSFVKYHLEARARMSGKETVVAMPLHVSRSVFRGADRNSVRVFPPTEITAQAALPGVMYPKSTFPIELRMDNVVSAHGDRRWRMRKLAWRLEERTQVRAHACEKHLTNVRALEASRSPRTESKGLHHSTVQTSMFMGRPDIVPETSQPQGAPEELAGNPESVPDRSIEDRLVDGPFRHPADDSPEQETMSPTGAASNPEQPAPATSPELYLEELRVVAHGEVKSGWKSDFSGRGRIELVAEISALACSTGVVRHTSRISSRDPPLDDDSRSGANVSCDIADPTLGIYVGHVLVVEVIIAEEVVQQKKMVYDAVAPVSTSSVVGVPTGSARVLRMQFKVVVTERSGLGIAWDDEVPPTYEDVSALSPPTYETSTPSLSSTPAVLDAVGSTPVSNIAHVLDLDEHVQEFRL</sequence>
<organism evidence="1 2">
    <name type="scientific">Clavispora lusitaniae</name>
    <name type="common">Candida lusitaniae</name>
    <dbReference type="NCBI Taxonomy" id="36911"/>
    <lineage>
        <taxon>Eukaryota</taxon>
        <taxon>Fungi</taxon>
        <taxon>Dikarya</taxon>
        <taxon>Ascomycota</taxon>
        <taxon>Saccharomycotina</taxon>
        <taxon>Pichiomycetes</taxon>
        <taxon>Metschnikowiaceae</taxon>
        <taxon>Clavispora</taxon>
    </lineage>
</organism>
<proteinExistence type="predicted"/>